<sequence>MQGTKVRRVPQFPVTQRVEEAMVVCAHLDSLARDIDVAGAHVGDDIGGLVGATGGQQGERVDALVVHLSRHDVRRDGMGQGCELRHVCRHVDVDALHGEVLMDADVEVGLEPVVCRRIDHLGHLGIQEATNHLEGQARLVHGRGDDGGLEVASGVDLAGAGCLVAQQLLHGIGGRIDEGVVRGGVELDLELALSQEQVLEVRADPLGSGPGRVSILPQAMALSLPRLEADDHLGALEKATNVSGGFNLACVGTSGVDKGLDPLDVAAQGLGGQGRQHLGQHGKVLGVVEDEAGDGDGGGGAVDETEGLLGAETRGGKAADAQGLGRGHDAGFGAAADLDKDVRVAGDGAGNVRHGHEVARGGDGAAQGHEGRQVMVQQVDEAAEDGEADGAVATQVLVGACDDGAPDPFRGHDMGGLAVRIGSRVLVGAGDDCALGVLQQMDLQIDEAIGARVCAAAEARVDAIDDPVAGEVRGEGLDAEVDLLGEFRIGTDEGLDVVAGNGDDRGNVEAVAVEDNGGRLGPEMAQAPPDLEGGVGVSQRLGARHCFSSFPFCFSTRVSKLSQVSERV</sequence>
<comment type="caution">
    <text evidence="1">The sequence shown here is derived from an EMBL/GenBank/DDBJ whole genome shotgun (WGS) entry which is preliminary data.</text>
</comment>
<dbReference type="Proteomes" id="UP000557566">
    <property type="component" value="Unassembled WGS sequence"/>
</dbReference>
<dbReference type="AlphaFoldDB" id="A0A8H4LTJ8"/>
<protein>
    <submittedName>
        <fullName evidence="1">Uncharacterized protein</fullName>
    </submittedName>
</protein>
<keyword evidence="2" id="KW-1185">Reference proteome</keyword>
<dbReference type="EMBL" id="JAAVMX010000009">
    <property type="protein sequence ID" value="KAF4504901.1"/>
    <property type="molecule type" value="Genomic_DNA"/>
</dbReference>
<name>A0A8H4LTJ8_9HYPO</name>
<reference evidence="1 2" key="1">
    <citation type="journal article" date="2020" name="Genome Biol. Evol.">
        <title>A new high-quality draft genome assembly of the Chinese cordyceps Ophiocordyceps sinensis.</title>
        <authorList>
            <person name="Shu R."/>
            <person name="Zhang J."/>
            <person name="Meng Q."/>
            <person name="Zhang H."/>
            <person name="Zhou G."/>
            <person name="Li M."/>
            <person name="Wu P."/>
            <person name="Zhao Y."/>
            <person name="Chen C."/>
            <person name="Qin Q."/>
        </authorList>
    </citation>
    <scope>NUCLEOTIDE SEQUENCE [LARGE SCALE GENOMIC DNA]</scope>
    <source>
        <strain evidence="1 2">IOZ07</strain>
    </source>
</reference>
<organism evidence="1 2">
    <name type="scientific">Ophiocordyceps sinensis</name>
    <dbReference type="NCBI Taxonomy" id="72228"/>
    <lineage>
        <taxon>Eukaryota</taxon>
        <taxon>Fungi</taxon>
        <taxon>Dikarya</taxon>
        <taxon>Ascomycota</taxon>
        <taxon>Pezizomycotina</taxon>
        <taxon>Sordariomycetes</taxon>
        <taxon>Hypocreomycetidae</taxon>
        <taxon>Hypocreales</taxon>
        <taxon>Ophiocordycipitaceae</taxon>
        <taxon>Ophiocordyceps</taxon>
    </lineage>
</organism>
<accession>A0A8H4LTJ8</accession>
<gene>
    <name evidence="1" type="ORF">G6O67_008294</name>
</gene>
<proteinExistence type="predicted"/>
<evidence type="ECO:0000313" key="2">
    <source>
        <dbReference type="Proteomes" id="UP000557566"/>
    </source>
</evidence>
<evidence type="ECO:0000313" key="1">
    <source>
        <dbReference type="EMBL" id="KAF4504901.1"/>
    </source>
</evidence>